<organism evidence="3 4">
    <name type="scientific">Shimazuella alba</name>
    <dbReference type="NCBI Taxonomy" id="2690964"/>
    <lineage>
        <taxon>Bacteria</taxon>
        <taxon>Bacillati</taxon>
        <taxon>Bacillota</taxon>
        <taxon>Bacilli</taxon>
        <taxon>Bacillales</taxon>
        <taxon>Thermoactinomycetaceae</taxon>
        <taxon>Shimazuella</taxon>
    </lineage>
</organism>
<dbReference type="Gene3D" id="1.10.287.540">
    <property type="entry name" value="Helix hairpin bin"/>
    <property type="match status" value="1"/>
</dbReference>
<reference evidence="3 4" key="1">
    <citation type="submission" date="2019-12" db="EMBL/GenBank/DDBJ databases">
        <title>Whole-genome analyses of novel actinobacteria.</title>
        <authorList>
            <person name="Sahin N."/>
            <person name="Saygin H."/>
        </authorList>
    </citation>
    <scope>NUCLEOTIDE SEQUENCE [LARGE SCALE GENOMIC DNA]</scope>
    <source>
        <strain evidence="3 4">KC615</strain>
    </source>
</reference>
<name>A0A6I4VLG0_9BACL</name>
<dbReference type="EMBL" id="WUUL01000001">
    <property type="protein sequence ID" value="MXQ52449.1"/>
    <property type="molecule type" value="Genomic_DNA"/>
</dbReference>
<dbReference type="AlphaFoldDB" id="A0A6I4VLG0"/>
<keyword evidence="1 2" id="KW-0963">Cytoplasm</keyword>
<evidence type="ECO:0000256" key="2">
    <source>
        <dbReference type="HAMAP-Rule" id="MF_01103"/>
    </source>
</evidence>
<accession>A0A6I4VLG0</accession>
<proteinExistence type="inferred from homology"/>
<keyword evidence="4" id="KW-1185">Reference proteome</keyword>
<gene>
    <name evidence="3" type="ORF">GSM42_01505</name>
</gene>
<comment type="caution">
    <text evidence="3">The sequence shown here is derived from an EMBL/GenBank/DDBJ whole genome shotgun (WGS) entry which is preliminary data.</text>
</comment>
<dbReference type="Pfam" id="PF05979">
    <property type="entry name" value="DUF896"/>
    <property type="match status" value="1"/>
</dbReference>
<dbReference type="SUPFAM" id="SSF158221">
    <property type="entry name" value="YnzC-like"/>
    <property type="match status" value="1"/>
</dbReference>
<evidence type="ECO:0000313" key="4">
    <source>
        <dbReference type="Proteomes" id="UP000430692"/>
    </source>
</evidence>
<protein>
    <recommendedName>
        <fullName evidence="2">UPF0291 protein GSM42_01505</fullName>
    </recommendedName>
</protein>
<dbReference type="RefSeq" id="WP_160799471.1">
    <property type="nucleotide sequence ID" value="NZ_WUUL01000001.1"/>
</dbReference>
<dbReference type="PANTHER" id="PTHR37300">
    <property type="entry name" value="UPF0291 PROTEIN CBO2609/CLC_2481"/>
    <property type="match status" value="1"/>
</dbReference>
<dbReference type="GO" id="GO:0005737">
    <property type="term" value="C:cytoplasm"/>
    <property type="evidence" value="ECO:0007669"/>
    <property type="project" value="UniProtKB-SubCell"/>
</dbReference>
<dbReference type="InterPro" id="IPR009242">
    <property type="entry name" value="DUF896"/>
</dbReference>
<evidence type="ECO:0000256" key="1">
    <source>
        <dbReference type="ARBA" id="ARBA00022490"/>
    </source>
</evidence>
<evidence type="ECO:0000313" key="3">
    <source>
        <dbReference type="EMBL" id="MXQ52449.1"/>
    </source>
</evidence>
<comment type="subcellular location">
    <subcellularLocation>
        <location evidence="2">Cytoplasm</location>
    </subcellularLocation>
</comment>
<comment type="similarity">
    <text evidence="2">Belongs to the UPF0291 family.</text>
</comment>
<dbReference type="PANTHER" id="PTHR37300:SF1">
    <property type="entry name" value="UPF0291 PROTEIN YNZC"/>
    <property type="match status" value="1"/>
</dbReference>
<dbReference type="HAMAP" id="MF_01103">
    <property type="entry name" value="UPF0291"/>
    <property type="match status" value="1"/>
</dbReference>
<dbReference type="Proteomes" id="UP000430692">
    <property type="component" value="Unassembled WGS sequence"/>
</dbReference>
<sequence>MITPELIARINYLANKKKDIGLSQEELIEQKELREIYLQGIRGQMRDHLSRIKFVDEDDTKET</sequence>